<comment type="caution">
    <text evidence="2">The sequence shown here is derived from an EMBL/GenBank/DDBJ whole genome shotgun (WGS) entry which is preliminary data.</text>
</comment>
<evidence type="ECO:0000313" key="2">
    <source>
        <dbReference type="EMBL" id="KAJ7738093.1"/>
    </source>
</evidence>
<dbReference type="AlphaFoldDB" id="A0AAD7I9K6"/>
<feature type="compositionally biased region" description="Polar residues" evidence="1">
    <location>
        <begin position="315"/>
        <end position="327"/>
    </location>
</feature>
<name>A0AAD7I9K6_9AGAR</name>
<sequence>MSHPRCGQDLLYSSAAPQPIDLGLPPYIDTPADVKWPTNPPTITVTDAEQAPFELDQSDQKALYFLDHPTVAALIQIGRKRSRAQNLVQNHPQYLRELLQLSQPAFATFVLARKLNLVPPSDILNRVLVTILAIANQVIAATDANPCAGLLEHSLHACRIPVSFAMPRHRDLILPPLVPNAHASPTPRSRTPPKSGSQVTGRTPTPQYGPATVQAPTSPPPLCATDTHPSSPPIPCTLSPHPSPPQSPQHLTRHSVEPISSALDRPESLSDASSLSSLPSPPPVSQVDPETPDPHPSNPFPSARPLGLIRVASPAPTQSRRPSSTKPPQRPAALGTRRSNRLQPDPPAPPHPAPAVQLSRSRPAKPKPKPKTQPPRDPHLFQRETRAPDQGNNPSPIRKSCPVPVFVPHSHPQQPEVRCMACIILNESCDLQYQGPCDRCNEEKCPCIRSDPTPHVPLTRPPPTITLTTGQSPITWRHETLAHDLYSDIHASMGYFLQFCPLLTATYPTANTLSDCLQHQLALYGRKGLSAAHGIPAHLAEEYEQLLLDFTAEWQRIREEQFPDMPFPAPTHPSVPDEKALEQALFPLRN</sequence>
<accession>A0AAD7I9K6</accession>
<feature type="region of interest" description="Disordered" evidence="1">
    <location>
        <begin position="176"/>
        <end position="401"/>
    </location>
</feature>
<feature type="compositionally biased region" description="Low complexity" evidence="1">
    <location>
        <begin position="184"/>
        <end position="193"/>
    </location>
</feature>
<proteinExistence type="predicted"/>
<feature type="compositionally biased region" description="Basic and acidic residues" evidence="1">
    <location>
        <begin position="374"/>
        <end position="387"/>
    </location>
</feature>
<evidence type="ECO:0000313" key="3">
    <source>
        <dbReference type="Proteomes" id="UP001215280"/>
    </source>
</evidence>
<feature type="compositionally biased region" description="Pro residues" evidence="1">
    <location>
        <begin position="344"/>
        <end position="353"/>
    </location>
</feature>
<feature type="compositionally biased region" description="Polar residues" evidence="1">
    <location>
        <begin position="194"/>
        <end position="206"/>
    </location>
</feature>
<gene>
    <name evidence="2" type="ORF">DFH07DRAFT_984513</name>
</gene>
<feature type="compositionally biased region" description="Low complexity" evidence="1">
    <location>
        <begin position="269"/>
        <end position="278"/>
    </location>
</feature>
<reference evidence="2" key="1">
    <citation type="submission" date="2023-03" db="EMBL/GenBank/DDBJ databases">
        <title>Massive genome expansion in bonnet fungi (Mycena s.s.) driven by repeated elements and novel gene families across ecological guilds.</title>
        <authorList>
            <consortium name="Lawrence Berkeley National Laboratory"/>
            <person name="Harder C.B."/>
            <person name="Miyauchi S."/>
            <person name="Viragh M."/>
            <person name="Kuo A."/>
            <person name="Thoen E."/>
            <person name="Andreopoulos B."/>
            <person name="Lu D."/>
            <person name="Skrede I."/>
            <person name="Drula E."/>
            <person name="Henrissat B."/>
            <person name="Morin E."/>
            <person name="Kohler A."/>
            <person name="Barry K."/>
            <person name="LaButti K."/>
            <person name="Morin E."/>
            <person name="Salamov A."/>
            <person name="Lipzen A."/>
            <person name="Mereny Z."/>
            <person name="Hegedus B."/>
            <person name="Baldrian P."/>
            <person name="Stursova M."/>
            <person name="Weitz H."/>
            <person name="Taylor A."/>
            <person name="Grigoriev I.V."/>
            <person name="Nagy L.G."/>
            <person name="Martin F."/>
            <person name="Kauserud H."/>
        </authorList>
    </citation>
    <scope>NUCLEOTIDE SEQUENCE</scope>
    <source>
        <strain evidence="2">CBHHK188m</strain>
    </source>
</reference>
<evidence type="ECO:0000256" key="1">
    <source>
        <dbReference type="SAM" id="MobiDB-lite"/>
    </source>
</evidence>
<evidence type="ECO:0008006" key="4">
    <source>
        <dbReference type="Google" id="ProtNLM"/>
    </source>
</evidence>
<dbReference type="EMBL" id="JARJLG010000139">
    <property type="protein sequence ID" value="KAJ7738093.1"/>
    <property type="molecule type" value="Genomic_DNA"/>
</dbReference>
<keyword evidence="3" id="KW-1185">Reference proteome</keyword>
<dbReference type="Proteomes" id="UP001215280">
    <property type="component" value="Unassembled WGS sequence"/>
</dbReference>
<organism evidence="2 3">
    <name type="scientific">Mycena maculata</name>
    <dbReference type="NCBI Taxonomy" id="230809"/>
    <lineage>
        <taxon>Eukaryota</taxon>
        <taxon>Fungi</taxon>
        <taxon>Dikarya</taxon>
        <taxon>Basidiomycota</taxon>
        <taxon>Agaricomycotina</taxon>
        <taxon>Agaricomycetes</taxon>
        <taxon>Agaricomycetidae</taxon>
        <taxon>Agaricales</taxon>
        <taxon>Marasmiineae</taxon>
        <taxon>Mycenaceae</taxon>
        <taxon>Mycena</taxon>
    </lineage>
</organism>
<protein>
    <recommendedName>
        <fullName evidence="4">Zn(2)-C6 fungal-type domain-containing protein</fullName>
    </recommendedName>
</protein>
<feature type="compositionally biased region" description="Pro residues" evidence="1">
    <location>
        <begin position="230"/>
        <end position="247"/>
    </location>
</feature>